<evidence type="ECO:0000256" key="2">
    <source>
        <dbReference type="SAM" id="MobiDB-lite"/>
    </source>
</evidence>
<keyword evidence="1" id="KW-0175">Coiled coil</keyword>
<dbReference type="Proteomes" id="UP001159405">
    <property type="component" value="Unassembled WGS sequence"/>
</dbReference>
<evidence type="ECO:0000313" key="4">
    <source>
        <dbReference type="EMBL" id="CAH3178515.1"/>
    </source>
</evidence>
<evidence type="ECO:0000259" key="3">
    <source>
        <dbReference type="PROSITE" id="PS50006"/>
    </source>
</evidence>
<feature type="coiled-coil region" evidence="1">
    <location>
        <begin position="687"/>
        <end position="901"/>
    </location>
</feature>
<dbReference type="PANTHER" id="PTHR18853:SF10">
    <property type="entry name" value="FHA DOMAIN-CONTAINING PROTEIN"/>
    <property type="match status" value="1"/>
</dbReference>
<dbReference type="EMBL" id="CALNXK010000241">
    <property type="protein sequence ID" value="CAH3178515.1"/>
    <property type="molecule type" value="Genomic_DNA"/>
</dbReference>
<dbReference type="CDD" id="cd22700">
    <property type="entry name" value="FHA_FHAD1"/>
    <property type="match status" value="1"/>
</dbReference>
<feature type="domain" description="FHA" evidence="3">
    <location>
        <begin position="21"/>
        <end position="73"/>
    </location>
</feature>
<feature type="coiled-coil region" evidence="1">
    <location>
        <begin position="295"/>
        <end position="503"/>
    </location>
</feature>
<protein>
    <recommendedName>
        <fullName evidence="3">FHA domain-containing protein</fullName>
    </recommendedName>
</protein>
<evidence type="ECO:0000313" key="5">
    <source>
        <dbReference type="Proteomes" id="UP001159405"/>
    </source>
</evidence>
<dbReference type="InterPro" id="IPR052642">
    <property type="entry name" value="CC-FHA_domain"/>
</dbReference>
<dbReference type="Pfam" id="PF00498">
    <property type="entry name" value="FHA"/>
    <property type="match status" value="1"/>
</dbReference>
<reference evidence="4 5" key="1">
    <citation type="submission" date="2022-05" db="EMBL/GenBank/DDBJ databases">
        <authorList>
            <consortium name="Genoscope - CEA"/>
            <person name="William W."/>
        </authorList>
    </citation>
    <scope>NUCLEOTIDE SEQUENCE [LARGE SCALE GENOMIC DNA]</scope>
</reference>
<organism evidence="4 5">
    <name type="scientific">Porites lobata</name>
    <dbReference type="NCBI Taxonomy" id="104759"/>
    <lineage>
        <taxon>Eukaryota</taxon>
        <taxon>Metazoa</taxon>
        <taxon>Cnidaria</taxon>
        <taxon>Anthozoa</taxon>
        <taxon>Hexacorallia</taxon>
        <taxon>Scleractinia</taxon>
        <taxon>Fungiina</taxon>
        <taxon>Poritidae</taxon>
        <taxon>Porites</taxon>
    </lineage>
</organism>
<dbReference type="InterPro" id="IPR000253">
    <property type="entry name" value="FHA_dom"/>
</dbReference>
<evidence type="ECO:0000256" key="1">
    <source>
        <dbReference type="SAM" id="Coils"/>
    </source>
</evidence>
<comment type="caution">
    <text evidence="4">The sequence shown here is derived from an EMBL/GenBank/DDBJ whole genome shotgun (WGS) entry which is preliminary data.</text>
</comment>
<keyword evidence="5" id="KW-1185">Reference proteome</keyword>
<proteinExistence type="predicted"/>
<dbReference type="PANTHER" id="PTHR18853">
    <property type="entry name" value="FORKHEAD-ASSOCIATED DOMAIN-CONTAINING PROTEIN 1-RELATED"/>
    <property type="match status" value="1"/>
</dbReference>
<accession>A0ABN8RL22</accession>
<dbReference type="PROSITE" id="PS50006">
    <property type="entry name" value="FHA_DOMAIN"/>
    <property type="match status" value="1"/>
</dbReference>
<dbReference type="InterPro" id="IPR008984">
    <property type="entry name" value="SMAD_FHA_dom_sf"/>
</dbReference>
<dbReference type="SUPFAM" id="SSF49879">
    <property type="entry name" value="SMAD/FHA domain"/>
    <property type="match status" value="1"/>
</dbReference>
<dbReference type="Gene3D" id="2.60.200.20">
    <property type="match status" value="1"/>
</dbReference>
<gene>
    <name evidence="4" type="ORF">PLOB_00020801</name>
</gene>
<dbReference type="SMART" id="SM00240">
    <property type="entry name" value="FHA"/>
    <property type="match status" value="1"/>
</dbReference>
<name>A0ABN8RL22_9CNID</name>
<feature type="region of interest" description="Disordered" evidence="2">
    <location>
        <begin position="179"/>
        <end position="205"/>
    </location>
</feature>
<sequence length="903" mass="102927">MKACLRSRDGSCLHQLRHPITTIGCEGSASDVIIQCSNVERQHAVIEYNEAEGCFVVQDLNSAHGTYVNDCRVQNAAVRLASGDVIRFGFGNAGFEFLVDSSSTLHYPSLGLSKPWESYRLRVLSSPMATLPSGGVTSLPYINTVTPVSTDGVPLYTTTEPVSLPGTDQDFKNRVAHPHQDFPEIPHRGRKARKKGQGPVMQGMGGRKFSTPSCGWINGPVQITGEQSIQDLEERLLRMGDELSRLASYEAECHRKDGVIAALRDEVVDLKGALQSSGSFRAGGEDSAFSNASIIHQLREQVSQVQAIVQEKEENEKAAAQKLGMYQNQLHAKNNEVAALKDQLQAQPRASAWVKTDPNATINKIASLRTDIAEKERRIAQLSNENEKLNKQKMQSTTLLNGLQRENSAKDTLVHQAKREIEKLEKELREKDSTISTMSTKLGRQKAAKEVEKEAQKLEQELYATKGKLQTTEKQLKERIKTIADLEHELEKMRDHLSEGRQSDKAIQQELDHAKAQCLDAQRAEKLLKVDFHQLEKRFDRFRRKLVEHTFRGDVQRTVDHELDDDELLDHVRNLAQEKLTLVEEIQQYANSGSEKEAKDRDLKDSAGELRKHLEGMLKRLSKSGRTCTALEEELTLVEERTTHDSLSWIKDFVCKTLSNEAVWQQKAEDALKRATEDSDSETSISVEDMCRQLRDQKEECRKLKGKIAEMEETHQEVVLKLREDMKREEEKHISRAVAQVRSEEEEKQHEMMHEFKQKERERIQAAVDAERKIMESQHGSVTQLQQVLNERQKELENHRVALTTAKSQYEQAKDGLHRAKETEAYLRSQLQEQSAAYKEQLARVEREKEELRNYKEDEVASFKEQTRQHAVTIVAMEERLLRLTRQNRQLEQEAMHAKQTTG</sequence>